<keyword evidence="14" id="KW-0175">Coiled coil</keyword>
<evidence type="ECO:0000256" key="12">
    <source>
        <dbReference type="ARBA" id="ARBA00023012"/>
    </source>
</evidence>
<dbReference type="SMART" id="SM00304">
    <property type="entry name" value="HAMP"/>
    <property type="match status" value="1"/>
</dbReference>
<dbReference type="CDD" id="cd00082">
    <property type="entry name" value="HisKA"/>
    <property type="match status" value="1"/>
</dbReference>
<keyword evidence="10" id="KW-0067">ATP-binding</keyword>
<feature type="coiled-coil region" evidence="14">
    <location>
        <begin position="226"/>
        <end position="253"/>
    </location>
</feature>
<comment type="caution">
    <text evidence="18">The sequence shown here is derived from an EMBL/GenBank/DDBJ whole genome shotgun (WGS) entry which is preliminary data.</text>
</comment>
<dbReference type="EMBL" id="LQNT01000011">
    <property type="protein sequence ID" value="KZE37444.1"/>
    <property type="molecule type" value="Genomic_DNA"/>
</dbReference>
<dbReference type="PROSITE" id="PS50109">
    <property type="entry name" value="HIS_KIN"/>
    <property type="match status" value="1"/>
</dbReference>
<gene>
    <name evidence="18" type="ORF">AV656_12820</name>
</gene>
<dbReference type="OrthoDB" id="3436at2"/>
<keyword evidence="13 15" id="KW-0472">Membrane</keyword>
<dbReference type="Pfam" id="PF02518">
    <property type="entry name" value="HATPase_c"/>
    <property type="match status" value="1"/>
</dbReference>
<dbReference type="Gene3D" id="3.30.565.10">
    <property type="entry name" value="Histidine kinase-like ATPase, C-terminal domain"/>
    <property type="match status" value="1"/>
</dbReference>
<dbReference type="InterPro" id="IPR036097">
    <property type="entry name" value="HisK_dim/P_sf"/>
</dbReference>
<organism evidence="18 19">
    <name type="scientific">Bhargavaea cecembensis</name>
    <dbReference type="NCBI Taxonomy" id="394098"/>
    <lineage>
        <taxon>Bacteria</taxon>
        <taxon>Bacillati</taxon>
        <taxon>Bacillota</taxon>
        <taxon>Bacilli</taxon>
        <taxon>Bacillales</taxon>
        <taxon>Caryophanaceae</taxon>
        <taxon>Bhargavaea</taxon>
    </lineage>
</organism>
<dbReference type="InterPro" id="IPR050398">
    <property type="entry name" value="HssS/ArlS-like"/>
</dbReference>
<evidence type="ECO:0000259" key="16">
    <source>
        <dbReference type="PROSITE" id="PS50109"/>
    </source>
</evidence>
<evidence type="ECO:0000256" key="15">
    <source>
        <dbReference type="SAM" id="Phobius"/>
    </source>
</evidence>
<comment type="subcellular location">
    <subcellularLocation>
        <location evidence="2">Cell membrane</location>
        <topology evidence="2">Multi-pass membrane protein</topology>
    </subcellularLocation>
</comment>
<dbReference type="RefSeq" id="WP_063182697.1">
    <property type="nucleotide sequence ID" value="NZ_LQNT01000011.1"/>
</dbReference>
<dbReference type="AlphaFoldDB" id="A0A165GS42"/>
<dbReference type="GO" id="GO:0005524">
    <property type="term" value="F:ATP binding"/>
    <property type="evidence" value="ECO:0007669"/>
    <property type="project" value="UniProtKB-KW"/>
</dbReference>
<evidence type="ECO:0000259" key="17">
    <source>
        <dbReference type="PROSITE" id="PS50885"/>
    </source>
</evidence>
<dbReference type="GO" id="GO:0005886">
    <property type="term" value="C:plasma membrane"/>
    <property type="evidence" value="ECO:0007669"/>
    <property type="project" value="UniProtKB-SubCell"/>
</dbReference>
<protein>
    <recommendedName>
        <fullName evidence="3">histidine kinase</fullName>
        <ecNumber evidence="3">2.7.13.3</ecNumber>
    </recommendedName>
</protein>
<dbReference type="InterPro" id="IPR036890">
    <property type="entry name" value="HATPase_C_sf"/>
</dbReference>
<dbReference type="Gene3D" id="6.10.340.10">
    <property type="match status" value="1"/>
</dbReference>
<evidence type="ECO:0000256" key="3">
    <source>
        <dbReference type="ARBA" id="ARBA00012438"/>
    </source>
</evidence>
<evidence type="ECO:0000256" key="7">
    <source>
        <dbReference type="ARBA" id="ARBA00022692"/>
    </source>
</evidence>
<keyword evidence="8" id="KW-0547">Nucleotide-binding</keyword>
<dbReference type="FunFam" id="1.10.287.130:FF:000001">
    <property type="entry name" value="Two-component sensor histidine kinase"/>
    <property type="match status" value="1"/>
</dbReference>
<dbReference type="InterPro" id="IPR003661">
    <property type="entry name" value="HisK_dim/P_dom"/>
</dbReference>
<keyword evidence="11 15" id="KW-1133">Transmembrane helix</keyword>
<keyword evidence="5" id="KW-0597">Phosphoprotein</keyword>
<feature type="transmembrane region" description="Helical" evidence="15">
    <location>
        <begin position="6"/>
        <end position="29"/>
    </location>
</feature>
<dbReference type="InterPro" id="IPR004358">
    <property type="entry name" value="Sig_transdc_His_kin-like_C"/>
</dbReference>
<name>A0A165GS42_9BACL</name>
<keyword evidence="12" id="KW-0902">Two-component regulatory system</keyword>
<evidence type="ECO:0000256" key="14">
    <source>
        <dbReference type="SAM" id="Coils"/>
    </source>
</evidence>
<dbReference type="Gene3D" id="1.10.287.130">
    <property type="match status" value="1"/>
</dbReference>
<comment type="catalytic activity">
    <reaction evidence="1">
        <text>ATP + protein L-histidine = ADP + protein N-phospho-L-histidine.</text>
        <dbReference type="EC" id="2.7.13.3"/>
    </reaction>
</comment>
<dbReference type="Pfam" id="PF00512">
    <property type="entry name" value="HisKA"/>
    <property type="match status" value="1"/>
</dbReference>
<evidence type="ECO:0000256" key="5">
    <source>
        <dbReference type="ARBA" id="ARBA00022553"/>
    </source>
</evidence>
<reference evidence="18 19" key="1">
    <citation type="submission" date="2016-01" db="EMBL/GenBank/DDBJ databases">
        <title>Whole genome sequencing of Bhargavaea cecembensis T14.</title>
        <authorList>
            <person name="Hong K.W."/>
        </authorList>
    </citation>
    <scope>NUCLEOTIDE SEQUENCE [LARGE SCALE GENOMIC DNA]</scope>
    <source>
        <strain evidence="18 19">T14</strain>
    </source>
</reference>
<evidence type="ECO:0000313" key="19">
    <source>
        <dbReference type="Proteomes" id="UP000076490"/>
    </source>
</evidence>
<evidence type="ECO:0000256" key="4">
    <source>
        <dbReference type="ARBA" id="ARBA00022475"/>
    </source>
</evidence>
<evidence type="ECO:0000256" key="11">
    <source>
        <dbReference type="ARBA" id="ARBA00022989"/>
    </source>
</evidence>
<dbReference type="SUPFAM" id="SSF55874">
    <property type="entry name" value="ATPase domain of HSP90 chaperone/DNA topoisomerase II/histidine kinase"/>
    <property type="match status" value="1"/>
</dbReference>
<keyword evidence="7 15" id="KW-0812">Transmembrane</keyword>
<dbReference type="SMART" id="SM00388">
    <property type="entry name" value="HisKA"/>
    <property type="match status" value="1"/>
</dbReference>
<sequence length="469" mass="52928">MKFRYLYQLIASHIGVLIIAFLILTLLFAHFAEQLIYEDKTDELVSYGRNLMGDLSEDPGQTRRILGEYGRVLEGRDIQFSLFNSGSAVVYSSGRPASLIKLRREEWDKIRNGQAIIVNQEFERSDVGVTFTLLPYIQDGQFTGGVLLTSPISGSREIISELNRYLLWAMLAALAASLLLGWGLSAFHVKRLKRLRDAASHVASGDYSVRVPSTKADEIGELSADFNEMTERLEESMTEIDRLENRRRQFIADVSHEMRTPLTTIRGTLDGLRDGMIQEEERNRALALASKETRRLIRLVNENLDYEKIRSGQITLEKTEIPLDDLLPLIAEQLEPLAEEKGNTIDAIADSDAMVFADYDRLTQILINITKNSIQFTRDGMIKLRGYMDDSIAVIEIADTGEGIDPEDVERIWDRFYRAGVSRTSNPFGEFGLGLSIVQQLVRLHGGTISVESEKDAGTIFLLRFPPKE</sequence>
<evidence type="ECO:0000256" key="9">
    <source>
        <dbReference type="ARBA" id="ARBA00022777"/>
    </source>
</evidence>
<dbReference type="GO" id="GO:0000155">
    <property type="term" value="F:phosphorelay sensor kinase activity"/>
    <property type="evidence" value="ECO:0007669"/>
    <property type="project" value="InterPro"/>
</dbReference>
<dbReference type="CDD" id="cd00075">
    <property type="entry name" value="HATPase"/>
    <property type="match status" value="1"/>
</dbReference>
<dbReference type="PANTHER" id="PTHR45528:SF1">
    <property type="entry name" value="SENSOR HISTIDINE KINASE CPXA"/>
    <property type="match status" value="1"/>
</dbReference>
<dbReference type="PROSITE" id="PS50885">
    <property type="entry name" value="HAMP"/>
    <property type="match status" value="1"/>
</dbReference>
<dbReference type="InterPro" id="IPR003594">
    <property type="entry name" value="HATPase_dom"/>
</dbReference>
<evidence type="ECO:0000256" key="8">
    <source>
        <dbReference type="ARBA" id="ARBA00022741"/>
    </source>
</evidence>
<dbReference type="PRINTS" id="PR00344">
    <property type="entry name" value="BCTRLSENSOR"/>
</dbReference>
<dbReference type="InterPro" id="IPR005467">
    <property type="entry name" value="His_kinase_dom"/>
</dbReference>
<dbReference type="CDD" id="cd06225">
    <property type="entry name" value="HAMP"/>
    <property type="match status" value="1"/>
</dbReference>
<keyword evidence="9 18" id="KW-0418">Kinase</keyword>
<feature type="transmembrane region" description="Helical" evidence="15">
    <location>
        <begin position="165"/>
        <end position="184"/>
    </location>
</feature>
<evidence type="ECO:0000256" key="13">
    <source>
        <dbReference type="ARBA" id="ARBA00023136"/>
    </source>
</evidence>
<feature type="domain" description="Histidine kinase" evidence="16">
    <location>
        <begin position="253"/>
        <end position="469"/>
    </location>
</feature>
<keyword evidence="4" id="KW-1003">Cell membrane</keyword>
<dbReference type="EC" id="2.7.13.3" evidence="3"/>
<dbReference type="FunFam" id="3.30.565.10:FF:000006">
    <property type="entry name" value="Sensor histidine kinase WalK"/>
    <property type="match status" value="1"/>
</dbReference>
<dbReference type="SUPFAM" id="SSF47384">
    <property type="entry name" value="Homodimeric domain of signal transducing histidine kinase"/>
    <property type="match status" value="1"/>
</dbReference>
<dbReference type="PANTHER" id="PTHR45528">
    <property type="entry name" value="SENSOR HISTIDINE KINASE CPXA"/>
    <property type="match status" value="1"/>
</dbReference>
<dbReference type="InterPro" id="IPR003660">
    <property type="entry name" value="HAMP_dom"/>
</dbReference>
<keyword evidence="6" id="KW-0808">Transferase</keyword>
<evidence type="ECO:0000256" key="2">
    <source>
        <dbReference type="ARBA" id="ARBA00004651"/>
    </source>
</evidence>
<evidence type="ECO:0000256" key="1">
    <source>
        <dbReference type="ARBA" id="ARBA00000085"/>
    </source>
</evidence>
<dbReference type="SMART" id="SM00387">
    <property type="entry name" value="HATPase_c"/>
    <property type="match status" value="1"/>
</dbReference>
<proteinExistence type="predicted"/>
<dbReference type="SUPFAM" id="SSF158472">
    <property type="entry name" value="HAMP domain-like"/>
    <property type="match status" value="1"/>
</dbReference>
<evidence type="ECO:0000256" key="10">
    <source>
        <dbReference type="ARBA" id="ARBA00022840"/>
    </source>
</evidence>
<accession>A0A165GS42</accession>
<dbReference type="Pfam" id="PF00672">
    <property type="entry name" value="HAMP"/>
    <property type="match status" value="1"/>
</dbReference>
<evidence type="ECO:0000256" key="6">
    <source>
        <dbReference type="ARBA" id="ARBA00022679"/>
    </source>
</evidence>
<feature type="domain" description="HAMP" evidence="17">
    <location>
        <begin position="186"/>
        <end position="238"/>
    </location>
</feature>
<evidence type="ECO:0000313" key="18">
    <source>
        <dbReference type="EMBL" id="KZE37444.1"/>
    </source>
</evidence>
<dbReference type="Proteomes" id="UP000076490">
    <property type="component" value="Unassembled WGS sequence"/>
</dbReference>